<evidence type="ECO:0000259" key="8">
    <source>
        <dbReference type="PROSITE" id="PS51349"/>
    </source>
</evidence>
<feature type="binding site" evidence="7">
    <location>
        <position position="233"/>
    </location>
    <ligand>
        <name>FMN</name>
        <dbReference type="ChEBI" id="CHEBI:58210"/>
    </ligand>
</feature>
<comment type="cofactor">
    <cofactor evidence="1">
        <name>FMN</name>
        <dbReference type="ChEBI" id="CHEBI:58210"/>
    </cofactor>
</comment>
<protein>
    <submittedName>
        <fullName evidence="9">4-hydroxymandelate oxidase</fullName>
    </submittedName>
</protein>
<gene>
    <name evidence="9" type="ORF">SAMN05216174_107121</name>
</gene>
<keyword evidence="4" id="KW-0560">Oxidoreductase</keyword>
<dbReference type="InterPro" id="IPR013785">
    <property type="entry name" value="Aldolase_TIM"/>
</dbReference>
<evidence type="ECO:0000256" key="5">
    <source>
        <dbReference type="ARBA" id="ARBA00024042"/>
    </source>
</evidence>
<dbReference type="PIRSF" id="PIRSF000138">
    <property type="entry name" value="Al-hdrx_acd_dh"/>
    <property type="match status" value="1"/>
</dbReference>
<dbReference type="RefSeq" id="WP_228771675.1">
    <property type="nucleotide sequence ID" value="NZ_FMZZ01000007.1"/>
</dbReference>
<dbReference type="Pfam" id="PF01070">
    <property type="entry name" value="FMN_dh"/>
    <property type="match status" value="1"/>
</dbReference>
<dbReference type="AlphaFoldDB" id="A0A1G6RZB3"/>
<evidence type="ECO:0000256" key="2">
    <source>
        <dbReference type="ARBA" id="ARBA00022630"/>
    </source>
</evidence>
<feature type="binding site" evidence="7">
    <location>
        <position position="128"/>
    </location>
    <ligand>
        <name>FMN</name>
        <dbReference type="ChEBI" id="CHEBI:58210"/>
    </ligand>
</feature>
<feature type="binding site" evidence="7">
    <location>
        <begin position="288"/>
        <end position="292"/>
    </location>
    <ligand>
        <name>FMN</name>
        <dbReference type="ChEBI" id="CHEBI:58210"/>
    </ligand>
</feature>
<feature type="binding site" evidence="7">
    <location>
        <position position="130"/>
    </location>
    <ligand>
        <name>FMN</name>
        <dbReference type="ChEBI" id="CHEBI:58210"/>
    </ligand>
</feature>
<dbReference type="PANTHER" id="PTHR10578:SF107">
    <property type="entry name" value="2-HYDROXYACID OXIDASE 1"/>
    <property type="match status" value="1"/>
</dbReference>
<feature type="binding site" evidence="7">
    <location>
        <position position="257"/>
    </location>
    <ligand>
        <name>glyoxylate</name>
        <dbReference type="ChEBI" id="CHEBI:36655"/>
    </ligand>
</feature>
<dbReference type="InterPro" id="IPR037396">
    <property type="entry name" value="FMN_HAD"/>
</dbReference>
<feature type="domain" description="FMN hydroxy acid dehydrogenase" evidence="8">
    <location>
        <begin position="1"/>
        <end position="362"/>
    </location>
</feature>
<feature type="binding site" evidence="7">
    <location>
        <position position="260"/>
    </location>
    <ligand>
        <name>glyoxylate</name>
        <dbReference type="ChEBI" id="CHEBI:36655"/>
    </ligand>
</feature>
<evidence type="ECO:0000256" key="7">
    <source>
        <dbReference type="PIRSR" id="PIRSR000138-2"/>
    </source>
</evidence>
<evidence type="ECO:0000313" key="10">
    <source>
        <dbReference type="Proteomes" id="UP000199501"/>
    </source>
</evidence>
<feature type="binding site" evidence="7">
    <location>
        <position position="156"/>
    </location>
    <ligand>
        <name>FMN</name>
        <dbReference type="ChEBI" id="CHEBI:58210"/>
    </ligand>
</feature>
<keyword evidence="2 7" id="KW-0285">Flavoprotein</keyword>
<feature type="binding site" evidence="7">
    <location>
        <begin position="78"/>
        <end position="80"/>
    </location>
    <ligand>
        <name>FMN</name>
        <dbReference type="ChEBI" id="CHEBI:58210"/>
    </ligand>
</feature>
<dbReference type="Gene3D" id="3.20.20.70">
    <property type="entry name" value="Aldolase class I"/>
    <property type="match status" value="1"/>
</dbReference>
<reference evidence="10" key="1">
    <citation type="submission" date="2016-10" db="EMBL/GenBank/DDBJ databases">
        <authorList>
            <person name="Varghese N."/>
            <person name="Submissions S."/>
        </authorList>
    </citation>
    <scope>NUCLEOTIDE SEQUENCE [LARGE SCALE GENOMIC DNA]</scope>
    <source>
        <strain evidence="10">IBRC-M 10403</strain>
    </source>
</reference>
<accession>A0A1G6RZB3</accession>
<comment type="similarity">
    <text evidence="5">Belongs to the FMN-dependent alpha-hydroxy acid dehydrogenase family.</text>
</comment>
<feature type="binding site" evidence="7">
    <location>
        <position position="165"/>
    </location>
    <ligand>
        <name>glyoxylate</name>
        <dbReference type="ChEBI" id="CHEBI:36655"/>
    </ligand>
</feature>
<evidence type="ECO:0000256" key="1">
    <source>
        <dbReference type="ARBA" id="ARBA00001917"/>
    </source>
</evidence>
<dbReference type="EMBL" id="FMZZ01000007">
    <property type="protein sequence ID" value="SDD09939.1"/>
    <property type="molecule type" value="Genomic_DNA"/>
</dbReference>
<evidence type="ECO:0000256" key="6">
    <source>
        <dbReference type="PIRSR" id="PIRSR000138-1"/>
    </source>
</evidence>
<dbReference type="SUPFAM" id="SSF51395">
    <property type="entry name" value="FMN-linked oxidoreductases"/>
    <property type="match status" value="1"/>
</dbReference>
<evidence type="ECO:0000313" key="9">
    <source>
        <dbReference type="EMBL" id="SDD09939.1"/>
    </source>
</evidence>
<dbReference type="FunFam" id="3.20.20.70:FF:000056">
    <property type="entry name" value="hydroxyacid oxidase 2"/>
    <property type="match status" value="1"/>
</dbReference>
<feature type="binding site" evidence="7">
    <location>
        <begin position="311"/>
        <end position="312"/>
    </location>
    <ligand>
        <name>FMN</name>
        <dbReference type="ChEBI" id="CHEBI:58210"/>
    </ligand>
</feature>
<sequence>MMKPVRVADYAELARAALPARVWDYLDGGSGAEWTLRDNRAAFERITLRTRVLTDVATCDSRTTVLGAALAAPIGVAPMAYHRLAHDDGERATAAAAGAHGMLFVVSMFASASYADIANAATGPLWTQLYWLRDRAALLDVVRRAEDAGISALVLTVDAPRIARRPRDLRNAFTVPADVRAVNLDAPVMATSHVAEDGTSAIERHSRERFDPSLTWAELAWLRERSALPLALKGILTAEDAELAVAHGVDAIVVSNHGGRQLDGVPAAVDALPEVADQVAGRVPVLVDGGVRTGADVLKAVALGASAVLVGRPVLWGLAHAGAEGAADVLAILREELAEAMALTGRPTLADIDRSVLAVPRPRTR</sequence>
<dbReference type="GO" id="GO:0010181">
    <property type="term" value="F:FMN binding"/>
    <property type="evidence" value="ECO:0007669"/>
    <property type="project" value="InterPro"/>
</dbReference>
<evidence type="ECO:0000256" key="4">
    <source>
        <dbReference type="ARBA" id="ARBA00023002"/>
    </source>
</evidence>
<feature type="binding site" evidence="7">
    <location>
        <position position="107"/>
    </location>
    <ligand>
        <name>FMN</name>
        <dbReference type="ChEBI" id="CHEBI:58210"/>
    </ligand>
</feature>
<dbReference type="PANTHER" id="PTHR10578">
    <property type="entry name" value="S -2-HYDROXY-ACID OXIDASE-RELATED"/>
    <property type="match status" value="1"/>
</dbReference>
<dbReference type="InterPro" id="IPR000262">
    <property type="entry name" value="FMN-dep_DH"/>
</dbReference>
<dbReference type="InterPro" id="IPR012133">
    <property type="entry name" value="Alpha-hydoxy_acid_DH_FMN"/>
</dbReference>
<keyword evidence="10" id="KW-1185">Reference proteome</keyword>
<name>A0A1G6RZB3_9PSEU</name>
<feature type="binding site" evidence="7">
    <location>
        <position position="255"/>
    </location>
    <ligand>
        <name>FMN</name>
        <dbReference type="ChEBI" id="CHEBI:58210"/>
    </ligand>
</feature>
<feature type="active site" description="Proton acceptor" evidence="6">
    <location>
        <position position="257"/>
    </location>
</feature>
<dbReference type="InterPro" id="IPR008259">
    <property type="entry name" value="FMN_hydac_DH_AS"/>
</dbReference>
<dbReference type="GO" id="GO:0016491">
    <property type="term" value="F:oxidoreductase activity"/>
    <property type="evidence" value="ECO:0007669"/>
    <property type="project" value="UniProtKB-KW"/>
</dbReference>
<feature type="binding site" evidence="7">
    <location>
        <position position="25"/>
    </location>
    <ligand>
        <name>glyoxylate</name>
        <dbReference type="ChEBI" id="CHEBI:36655"/>
    </ligand>
</feature>
<dbReference type="Proteomes" id="UP000199501">
    <property type="component" value="Unassembled WGS sequence"/>
</dbReference>
<organism evidence="9 10">
    <name type="scientific">Actinokineospora iranica</name>
    <dbReference type="NCBI Taxonomy" id="1271860"/>
    <lineage>
        <taxon>Bacteria</taxon>
        <taxon>Bacillati</taxon>
        <taxon>Actinomycetota</taxon>
        <taxon>Actinomycetes</taxon>
        <taxon>Pseudonocardiales</taxon>
        <taxon>Pseudonocardiaceae</taxon>
        <taxon>Actinokineospora</taxon>
    </lineage>
</organism>
<dbReference type="STRING" id="1271860.SAMN05216174_107121"/>
<dbReference type="PROSITE" id="PS51349">
    <property type="entry name" value="FMN_HYDROXY_ACID_DH_2"/>
    <property type="match status" value="1"/>
</dbReference>
<evidence type="ECO:0000256" key="3">
    <source>
        <dbReference type="ARBA" id="ARBA00022643"/>
    </source>
</evidence>
<dbReference type="PROSITE" id="PS00557">
    <property type="entry name" value="FMN_HYDROXY_ACID_DH_1"/>
    <property type="match status" value="1"/>
</dbReference>
<proteinExistence type="inferred from homology"/>
<keyword evidence="3 7" id="KW-0288">FMN</keyword>
<dbReference type="GO" id="GO:0005737">
    <property type="term" value="C:cytoplasm"/>
    <property type="evidence" value="ECO:0007669"/>
    <property type="project" value="UniProtKB-ARBA"/>
</dbReference>
<dbReference type="CDD" id="cd02809">
    <property type="entry name" value="alpha_hydroxyacid_oxid_FMN"/>
    <property type="match status" value="1"/>
</dbReference>